<comment type="caution">
    <text evidence="1">The sequence shown here is derived from an EMBL/GenBank/DDBJ whole genome shotgun (WGS) entry which is preliminary data.</text>
</comment>
<dbReference type="Proteomes" id="UP001165079">
    <property type="component" value="Unassembled WGS sequence"/>
</dbReference>
<dbReference type="AlphaFoldDB" id="A0A9W6SU65"/>
<name>A0A9W6SU65_9ACTN</name>
<accession>A0A9W6SU65</accession>
<evidence type="ECO:0000313" key="2">
    <source>
        <dbReference type="Proteomes" id="UP001165079"/>
    </source>
</evidence>
<reference evidence="1" key="1">
    <citation type="submission" date="2023-03" db="EMBL/GenBank/DDBJ databases">
        <title>Actinorhabdospora filicis NBRC 111898.</title>
        <authorList>
            <person name="Ichikawa N."/>
            <person name="Sato H."/>
            <person name="Tonouchi N."/>
        </authorList>
    </citation>
    <scope>NUCLEOTIDE SEQUENCE</scope>
    <source>
        <strain evidence="1">NBRC 111898</strain>
    </source>
</reference>
<gene>
    <name evidence="1" type="ORF">Afil01_67090</name>
</gene>
<dbReference type="Gene3D" id="3.40.50.1820">
    <property type="entry name" value="alpha/beta hydrolase"/>
    <property type="match status" value="1"/>
</dbReference>
<keyword evidence="2" id="KW-1185">Reference proteome</keyword>
<proteinExistence type="predicted"/>
<dbReference type="EMBL" id="BSTX01000008">
    <property type="protein sequence ID" value="GLZ81902.1"/>
    <property type="molecule type" value="Genomic_DNA"/>
</dbReference>
<dbReference type="InterPro" id="IPR029058">
    <property type="entry name" value="AB_hydrolase_fold"/>
</dbReference>
<evidence type="ECO:0008006" key="3">
    <source>
        <dbReference type="Google" id="ProtNLM"/>
    </source>
</evidence>
<dbReference type="PROSITE" id="PS01228">
    <property type="entry name" value="COF_1"/>
    <property type="match status" value="1"/>
</dbReference>
<sequence>MLDGARTAVAVPDDFNGTLLLWNRTPLHLSAAGEPVELAAHPVLAEALLADGYALAASNYTQPPGGAFAEALADSERLLSHVHDTLAPERVVAWGGSGGGLLATLLAERGLVDGAMPLGGAFDGPVGILDRALGYAQILTTRLGSDIPVTGITDRLATLGAVRELIARATPLALAEASAAAEVPPWFQALKPRPVEPEDAHAALVKYGTVGIATFWATLRGDVEQRLGGNPSSTPSWVAGVPPIEADPGVRAELEKMTPTGAALAPVLALHSTGDGLTPVGGLARYLSRADRQLVRAVYASRGGHVCFTFAEIRTTLRALLQRLDTGAWPDLNPARLLEEAAAEDTALQQAPDWGATWRPVPASPAFI</sequence>
<dbReference type="SUPFAM" id="SSF53474">
    <property type="entry name" value="alpha/beta-Hydrolases"/>
    <property type="match status" value="1"/>
</dbReference>
<evidence type="ECO:0000313" key="1">
    <source>
        <dbReference type="EMBL" id="GLZ81902.1"/>
    </source>
</evidence>
<protein>
    <recommendedName>
        <fullName evidence="3">Alpha/beta hydrolase</fullName>
    </recommendedName>
</protein>
<organism evidence="1 2">
    <name type="scientific">Actinorhabdospora filicis</name>
    <dbReference type="NCBI Taxonomy" id="1785913"/>
    <lineage>
        <taxon>Bacteria</taxon>
        <taxon>Bacillati</taxon>
        <taxon>Actinomycetota</taxon>
        <taxon>Actinomycetes</taxon>
        <taxon>Micromonosporales</taxon>
        <taxon>Micromonosporaceae</taxon>
        <taxon>Actinorhabdospora</taxon>
    </lineage>
</organism>